<dbReference type="Pfam" id="PF08393">
    <property type="entry name" value="DHC_N2"/>
    <property type="match status" value="1"/>
</dbReference>
<evidence type="ECO:0000313" key="3">
    <source>
        <dbReference type="EMBL" id="KAK1133357.1"/>
    </source>
</evidence>
<keyword evidence="4" id="KW-1185">Reference proteome</keyword>
<dbReference type="PANTHER" id="PTHR10676">
    <property type="entry name" value="DYNEIN HEAVY CHAIN FAMILY PROTEIN"/>
    <property type="match status" value="1"/>
</dbReference>
<dbReference type="GO" id="GO:0051959">
    <property type="term" value="F:dynein light intermediate chain binding"/>
    <property type="evidence" value="ECO:0007669"/>
    <property type="project" value="InterPro"/>
</dbReference>
<protein>
    <recommendedName>
        <fullName evidence="2">Dynein heavy chain linker domain-containing protein</fullName>
    </recommendedName>
</protein>
<evidence type="ECO:0000313" key="4">
    <source>
        <dbReference type="Proteomes" id="UP001177670"/>
    </source>
</evidence>
<name>A0AA40KUI2_9HYME</name>
<dbReference type="GO" id="GO:0030286">
    <property type="term" value="C:dynein complex"/>
    <property type="evidence" value="ECO:0007669"/>
    <property type="project" value="InterPro"/>
</dbReference>
<comment type="similarity">
    <text evidence="1">Belongs to the dynein heavy chain family.</text>
</comment>
<dbReference type="Proteomes" id="UP001177670">
    <property type="component" value="Unassembled WGS sequence"/>
</dbReference>
<reference evidence="3" key="1">
    <citation type="submission" date="2021-10" db="EMBL/GenBank/DDBJ databases">
        <title>Melipona bicolor Genome sequencing and assembly.</title>
        <authorList>
            <person name="Araujo N.S."/>
            <person name="Arias M.C."/>
        </authorList>
    </citation>
    <scope>NUCLEOTIDE SEQUENCE</scope>
    <source>
        <strain evidence="3">USP_2M_L1-L4_2017</strain>
        <tissue evidence="3">Whole body</tissue>
    </source>
</reference>
<organism evidence="3 4">
    <name type="scientific">Melipona bicolor</name>
    <dbReference type="NCBI Taxonomy" id="60889"/>
    <lineage>
        <taxon>Eukaryota</taxon>
        <taxon>Metazoa</taxon>
        <taxon>Ecdysozoa</taxon>
        <taxon>Arthropoda</taxon>
        <taxon>Hexapoda</taxon>
        <taxon>Insecta</taxon>
        <taxon>Pterygota</taxon>
        <taxon>Neoptera</taxon>
        <taxon>Endopterygota</taxon>
        <taxon>Hymenoptera</taxon>
        <taxon>Apocrita</taxon>
        <taxon>Aculeata</taxon>
        <taxon>Apoidea</taxon>
        <taxon>Anthophila</taxon>
        <taxon>Apidae</taxon>
        <taxon>Melipona</taxon>
    </lineage>
</organism>
<evidence type="ECO:0000259" key="2">
    <source>
        <dbReference type="Pfam" id="PF08393"/>
    </source>
</evidence>
<sequence length="228" mass="26275">MGEDEIEILKGFTLENMFAMELGKYQEIAREIVMNAVKELAIERGLKDLAEVWKTMEFTVVKHYKGTEDRGFILGPIDELNQILEDNMMNVNGMAASQFIGPFLSAVQKWEVTMHTISEVLELWMQLQKRWLYLEGIFVGGDIRFQLPDEAKKFDEIDKSFKKLMTDTSKRLNVLDCCTIKGKLTSFSNDFTINRSVQSSDCDFETNSRNGEMCVSFCWNNGRMKLAE</sequence>
<dbReference type="GO" id="GO:0060294">
    <property type="term" value="P:cilium movement involved in cell motility"/>
    <property type="evidence" value="ECO:0007669"/>
    <property type="project" value="TreeGrafter"/>
</dbReference>
<accession>A0AA40KUI2</accession>
<evidence type="ECO:0000256" key="1">
    <source>
        <dbReference type="ARBA" id="ARBA00008887"/>
    </source>
</evidence>
<dbReference type="InterPro" id="IPR026983">
    <property type="entry name" value="DHC"/>
</dbReference>
<dbReference type="PANTHER" id="PTHR10676:SF343">
    <property type="entry name" value="DYNEIN AXONEMAL HEAVY CHAIN 10"/>
    <property type="match status" value="1"/>
</dbReference>
<dbReference type="AlphaFoldDB" id="A0AA40KUI2"/>
<dbReference type="FunFam" id="1.20.140.100:FF:000001">
    <property type="entry name" value="dynein heavy chain 17, axonemal"/>
    <property type="match status" value="1"/>
</dbReference>
<gene>
    <name evidence="3" type="ORF">K0M31_011172</name>
</gene>
<dbReference type="InterPro" id="IPR042222">
    <property type="entry name" value="Dynein_2_N"/>
</dbReference>
<dbReference type="InterPro" id="IPR013602">
    <property type="entry name" value="Dynein_heavy_linker"/>
</dbReference>
<dbReference type="GO" id="GO:0045505">
    <property type="term" value="F:dynein intermediate chain binding"/>
    <property type="evidence" value="ECO:0007669"/>
    <property type="project" value="InterPro"/>
</dbReference>
<dbReference type="GO" id="GO:0008569">
    <property type="term" value="F:minus-end-directed microtubule motor activity"/>
    <property type="evidence" value="ECO:0007669"/>
    <property type="project" value="TreeGrafter"/>
</dbReference>
<feature type="domain" description="Dynein heavy chain linker" evidence="2">
    <location>
        <begin position="9"/>
        <end position="188"/>
    </location>
</feature>
<dbReference type="Gene3D" id="1.20.140.100">
    <property type="entry name" value="Dynein heavy chain, N-terminal domain 2"/>
    <property type="match status" value="1"/>
</dbReference>
<dbReference type="Gene3D" id="1.10.287.2620">
    <property type="match status" value="1"/>
</dbReference>
<dbReference type="EMBL" id="JAHYIQ010000003">
    <property type="protein sequence ID" value="KAK1133357.1"/>
    <property type="molecule type" value="Genomic_DNA"/>
</dbReference>
<proteinExistence type="inferred from homology"/>
<dbReference type="GO" id="GO:0097729">
    <property type="term" value="C:9+2 motile cilium"/>
    <property type="evidence" value="ECO:0007669"/>
    <property type="project" value="TreeGrafter"/>
</dbReference>
<comment type="caution">
    <text evidence="3">The sequence shown here is derived from an EMBL/GenBank/DDBJ whole genome shotgun (WGS) entry which is preliminary data.</text>
</comment>